<feature type="transmembrane region" description="Helical" evidence="1">
    <location>
        <begin position="118"/>
        <end position="141"/>
    </location>
</feature>
<dbReference type="AlphaFoldDB" id="A0A9X0YP18"/>
<accession>A0A9X0YP18</accession>
<dbReference type="Pfam" id="PF04397">
    <property type="entry name" value="LytTR"/>
    <property type="match status" value="1"/>
</dbReference>
<dbReference type="EMBL" id="JAUSUU010000008">
    <property type="protein sequence ID" value="MDQ0336341.1"/>
    <property type="molecule type" value="Genomic_DNA"/>
</dbReference>
<feature type="domain" description="HTH LytTR-type" evidence="2">
    <location>
        <begin position="194"/>
        <end position="272"/>
    </location>
</feature>
<evidence type="ECO:0000313" key="5">
    <source>
        <dbReference type="Proteomes" id="UP001138672"/>
    </source>
</evidence>
<feature type="transmembrane region" description="Helical" evidence="1">
    <location>
        <begin position="16"/>
        <end position="33"/>
    </location>
</feature>
<dbReference type="RefSeq" id="WP_057784159.1">
    <property type="nucleotide sequence ID" value="NZ_JAGGJQ010000008.1"/>
</dbReference>
<dbReference type="Gene3D" id="2.40.50.1020">
    <property type="entry name" value="LytTr DNA-binding domain"/>
    <property type="match status" value="1"/>
</dbReference>
<dbReference type="PANTHER" id="PTHR37299">
    <property type="entry name" value="TRANSCRIPTIONAL REGULATOR-RELATED"/>
    <property type="match status" value="1"/>
</dbReference>
<dbReference type="InterPro" id="IPR046947">
    <property type="entry name" value="LytR-like"/>
</dbReference>
<evidence type="ECO:0000313" key="6">
    <source>
        <dbReference type="Proteomes" id="UP001231587"/>
    </source>
</evidence>
<dbReference type="OrthoDB" id="1118393at2"/>
<evidence type="ECO:0000313" key="3">
    <source>
        <dbReference type="EMBL" id="MBP1840762.1"/>
    </source>
</evidence>
<protein>
    <recommendedName>
        <fullName evidence="2">HTH LytTR-type domain-containing protein</fullName>
    </recommendedName>
</protein>
<dbReference type="GO" id="GO:0003677">
    <property type="term" value="F:DNA binding"/>
    <property type="evidence" value="ECO:0007669"/>
    <property type="project" value="InterPro"/>
</dbReference>
<keyword evidence="1" id="KW-1133">Transmembrane helix</keyword>
<dbReference type="Proteomes" id="UP001138672">
    <property type="component" value="Unassembled WGS sequence"/>
</dbReference>
<keyword evidence="1" id="KW-0812">Transmembrane</keyword>
<feature type="transmembrane region" description="Helical" evidence="1">
    <location>
        <begin position="45"/>
        <end position="65"/>
    </location>
</feature>
<evidence type="ECO:0000259" key="2">
    <source>
        <dbReference type="PROSITE" id="PS50930"/>
    </source>
</evidence>
<dbReference type="SMART" id="SM00850">
    <property type="entry name" value="LytTR"/>
    <property type="match status" value="1"/>
</dbReference>
<dbReference type="EMBL" id="JAGGJQ010000008">
    <property type="protein sequence ID" value="MBP1840762.1"/>
    <property type="molecule type" value="Genomic_DNA"/>
</dbReference>
<reference evidence="3" key="1">
    <citation type="submission" date="2021-03" db="EMBL/GenBank/DDBJ databases">
        <title>Genomic Encyclopedia of Type Strains, Phase IV (KMG-IV): sequencing the most valuable type-strain genomes for metagenomic binning, comparative biology and taxonomic classification.</title>
        <authorList>
            <person name="Goeker M."/>
        </authorList>
    </citation>
    <scope>NUCLEOTIDE SEQUENCE</scope>
    <source>
        <strain evidence="3">DSM 15523</strain>
        <strain evidence="4 6">DSM 16476</strain>
    </source>
</reference>
<gene>
    <name evidence="3" type="ORF">J2Z56_002693</name>
    <name evidence="4" type="ORF">J2Z57_002794</name>
</gene>
<sequence>MISLNKTIAYTKNWKHTFLIALLLGAVVPVLLMTLEPFDSSNSFAYKYLILSGYAFCIIIPIVSIHPIENYVYKVQTNRWFILNECIYIISTLFIIFVFSFFYHFFVVSGLSSFTSELIWNFITSFGLPFTPIVVPLWLYLRSKYGQIEVPSYDKANTKHVKQITIIGNNKSESLTIFESDFIFAKAQQNYVDVYYNTEHGMQQKTLRSTLSNVMKQLPKAWQVHRSYLVNLDYLKTVEGNARKRFIRITATEETIPISQLYYKALNNRLSNSSQELQN</sequence>
<dbReference type="GO" id="GO:0000156">
    <property type="term" value="F:phosphorelay response regulator activity"/>
    <property type="evidence" value="ECO:0007669"/>
    <property type="project" value="InterPro"/>
</dbReference>
<proteinExistence type="predicted"/>
<dbReference type="InterPro" id="IPR007492">
    <property type="entry name" value="LytTR_DNA-bd_dom"/>
</dbReference>
<name>A0A9X0YP18_9FLAO</name>
<evidence type="ECO:0000256" key="1">
    <source>
        <dbReference type="SAM" id="Phobius"/>
    </source>
</evidence>
<dbReference type="Proteomes" id="UP001231587">
    <property type="component" value="Unassembled WGS sequence"/>
</dbReference>
<keyword evidence="6" id="KW-1185">Reference proteome</keyword>
<feature type="transmembrane region" description="Helical" evidence="1">
    <location>
        <begin position="86"/>
        <end position="106"/>
    </location>
</feature>
<evidence type="ECO:0000313" key="4">
    <source>
        <dbReference type="EMBL" id="MDQ0336341.1"/>
    </source>
</evidence>
<comment type="caution">
    <text evidence="3">The sequence shown here is derived from an EMBL/GenBank/DDBJ whole genome shotgun (WGS) entry which is preliminary data.</text>
</comment>
<keyword evidence="1" id="KW-0472">Membrane</keyword>
<dbReference type="PANTHER" id="PTHR37299:SF1">
    <property type="entry name" value="STAGE 0 SPORULATION PROTEIN A HOMOLOG"/>
    <property type="match status" value="1"/>
</dbReference>
<dbReference type="PROSITE" id="PS50930">
    <property type="entry name" value="HTH_LYTTR"/>
    <property type="match status" value="1"/>
</dbReference>
<organism evidence="3 5">
    <name type="scientific">Formosa algae</name>
    <dbReference type="NCBI Taxonomy" id="225843"/>
    <lineage>
        <taxon>Bacteria</taxon>
        <taxon>Pseudomonadati</taxon>
        <taxon>Bacteroidota</taxon>
        <taxon>Flavobacteriia</taxon>
        <taxon>Flavobacteriales</taxon>
        <taxon>Flavobacteriaceae</taxon>
        <taxon>Formosa</taxon>
    </lineage>
</organism>